<keyword evidence="2 3" id="KW-0378">Hydrolase</keyword>
<gene>
    <name evidence="5" type="ORF">ARHIZOSPH14_08530</name>
</gene>
<dbReference type="PANTHER" id="PTHR11559">
    <property type="entry name" value="CARBOXYLESTERASE"/>
    <property type="match status" value="1"/>
</dbReference>
<dbReference type="InterPro" id="IPR019826">
    <property type="entry name" value="Carboxylesterase_B_AS"/>
</dbReference>
<organism evidence="5 6">
    <name type="scientific">Agromyces rhizosphaerae</name>
    <dbReference type="NCBI Taxonomy" id="88374"/>
    <lineage>
        <taxon>Bacteria</taxon>
        <taxon>Bacillati</taxon>
        <taxon>Actinomycetota</taxon>
        <taxon>Actinomycetes</taxon>
        <taxon>Micrococcales</taxon>
        <taxon>Microbacteriaceae</taxon>
        <taxon>Agromyces</taxon>
    </lineage>
</organism>
<dbReference type="GO" id="GO:0016787">
    <property type="term" value="F:hydrolase activity"/>
    <property type="evidence" value="ECO:0007669"/>
    <property type="project" value="UniProtKB-KW"/>
</dbReference>
<comment type="similarity">
    <text evidence="1 3">Belongs to the type-B carboxylesterase/lipase family.</text>
</comment>
<dbReference type="InterPro" id="IPR002018">
    <property type="entry name" value="CarbesteraseB"/>
</dbReference>
<evidence type="ECO:0000259" key="4">
    <source>
        <dbReference type="Pfam" id="PF00135"/>
    </source>
</evidence>
<dbReference type="PROSITE" id="PS00122">
    <property type="entry name" value="CARBOXYLESTERASE_B_1"/>
    <property type="match status" value="1"/>
</dbReference>
<dbReference type="InterPro" id="IPR050309">
    <property type="entry name" value="Type-B_Carboxylest/Lipase"/>
</dbReference>
<protein>
    <recommendedName>
        <fullName evidence="3">Carboxylic ester hydrolase</fullName>
        <ecNumber evidence="3">3.1.1.-</ecNumber>
    </recommendedName>
</protein>
<dbReference type="RefSeq" id="WP_281882627.1">
    <property type="nucleotide sequence ID" value="NZ_BSDP01000001.1"/>
</dbReference>
<evidence type="ECO:0000313" key="5">
    <source>
        <dbReference type="EMBL" id="GLI26611.1"/>
    </source>
</evidence>
<dbReference type="InterPro" id="IPR029058">
    <property type="entry name" value="AB_hydrolase_fold"/>
</dbReference>
<accession>A0A9W6FNK9</accession>
<feature type="domain" description="Carboxylesterase type B" evidence="4">
    <location>
        <begin position="37"/>
        <end position="321"/>
    </location>
</feature>
<dbReference type="SUPFAM" id="SSF53474">
    <property type="entry name" value="alpha/beta-Hydrolases"/>
    <property type="match status" value="1"/>
</dbReference>
<keyword evidence="6" id="KW-1185">Reference proteome</keyword>
<dbReference type="AlphaFoldDB" id="A0A9W6FNK9"/>
<name>A0A9W6FNK9_9MICO</name>
<reference evidence="5" key="1">
    <citation type="submission" date="2022-12" db="EMBL/GenBank/DDBJ databases">
        <title>Reference genome sequencing for broad-spectrum identification of bacterial and archaeal isolates by mass spectrometry.</title>
        <authorList>
            <person name="Sekiguchi Y."/>
            <person name="Tourlousse D.M."/>
        </authorList>
    </citation>
    <scope>NUCLEOTIDE SEQUENCE</scope>
    <source>
        <strain evidence="5">14</strain>
    </source>
</reference>
<dbReference type="Gene3D" id="3.40.50.1820">
    <property type="entry name" value="alpha/beta hydrolase"/>
    <property type="match status" value="1"/>
</dbReference>
<dbReference type="Proteomes" id="UP001144396">
    <property type="component" value="Unassembled WGS sequence"/>
</dbReference>
<dbReference type="EMBL" id="BSDP01000001">
    <property type="protein sequence ID" value="GLI26611.1"/>
    <property type="molecule type" value="Genomic_DNA"/>
</dbReference>
<evidence type="ECO:0000256" key="3">
    <source>
        <dbReference type="RuleBase" id="RU361235"/>
    </source>
</evidence>
<dbReference type="EC" id="3.1.1.-" evidence="3"/>
<evidence type="ECO:0000256" key="2">
    <source>
        <dbReference type="ARBA" id="ARBA00022801"/>
    </source>
</evidence>
<sequence>MIERTDPTEVQGERVDVDTPLGAFPAMADGDVVRIRNIRYARAARFAKPDPVAPDPAESADLQQVRLAFPQAEGPRASLVGFPMRGCTFDEDALRLSITRPRQVADAPLPVLVWLHGGSYAWGAGDITGHDAGPMVREQGVIVVTVTSRIGLLGFVADESRPANLGLLDVIAALRWVRRHIAAFGGDPDRVTVFGQSSGADTLAHVLAADGTEGLVTRAILQSAPLGIRGGREQMHERMLRAAGPLDADTPVADLLAAQERAKEAAAGDGLRSAMAFAPQYGRAPLPAEDELEDRWRERAAGLDVLVTWTTEESAFFFEADPKLTALAERPVVGQMLRDLVIRFLNRAVYSRDGRRLARLLGRAGARAQVAELSLRPDDSPVGAAHAIEVPLLFPGGPWTDAPLLRPEGGRTAAEAGAPLRAAWAEFAREGRIDAAQIAAGPGWSGEVRVGEA</sequence>
<proteinExistence type="inferred from homology"/>
<evidence type="ECO:0000313" key="6">
    <source>
        <dbReference type="Proteomes" id="UP001144396"/>
    </source>
</evidence>
<evidence type="ECO:0000256" key="1">
    <source>
        <dbReference type="ARBA" id="ARBA00005964"/>
    </source>
</evidence>
<comment type="caution">
    <text evidence="5">The sequence shown here is derived from an EMBL/GenBank/DDBJ whole genome shotgun (WGS) entry which is preliminary data.</text>
</comment>
<dbReference type="Pfam" id="PF00135">
    <property type="entry name" value="COesterase"/>
    <property type="match status" value="1"/>
</dbReference>